<evidence type="ECO:0000313" key="3">
    <source>
        <dbReference type="Proteomes" id="UP000829069"/>
    </source>
</evidence>
<organism evidence="2 3">
    <name type="scientific">Arthrobacter sulfonylureivorans</name>
    <dbReference type="NCBI Taxonomy" id="2486855"/>
    <lineage>
        <taxon>Bacteria</taxon>
        <taxon>Bacillati</taxon>
        <taxon>Actinomycetota</taxon>
        <taxon>Actinomycetes</taxon>
        <taxon>Micrococcales</taxon>
        <taxon>Micrococcaceae</taxon>
        <taxon>Arthrobacter</taxon>
    </lineage>
</organism>
<dbReference type="RefSeq" id="WP_241915500.1">
    <property type="nucleotide sequence ID" value="NZ_CP093327.1"/>
</dbReference>
<keyword evidence="1" id="KW-0812">Transmembrane</keyword>
<feature type="transmembrane region" description="Helical" evidence="1">
    <location>
        <begin position="87"/>
        <end position="108"/>
    </location>
</feature>
<keyword evidence="2" id="KW-0614">Plasmid</keyword>
<keyword evidence="1" id="KW-0472">Membrane</keyword>
<geneLocation type="plasmid" evidence="2 3">
    <name>p1</name>
</geneLocation>
<gene>
    <name evidence="2" type="ORF">MNQ99_18940</name>
</gene>
<accession>A0ABY3WEA1</accession>
<keyword evidence="3" id="KW-1185">Reference proteome</keyword>
<keyword evidence="1" id="KW-1133">Transmembrane helix</keyword>
<proteinExistence type="predicted"/>
<dbReference type="Pfam" id="PF13630">
    <property type="entry name" value="SdpI"/>
    <property type="match status" value="1"/>
</dbReference>
<evidence type="ECO:0000256" key="1">
    <source>
        <dbReference type="SAM" id="Phobius"/>
    </source>
</evidence>
<reference evidence="2 3" key="1">
    <citation type="submission" date="2022-03" db="EMBL/GenBank/DDBJ databases">
        <title>Isotopic signatures of nitrous oxide derived from detoxification processes.</title>
        <authorList>
            <person name="Behrendt U."/>
            <person name="Buchen C."/>
            <person name="Well R."/>
            <person name="Ulrich A."/>
            <person name="Rohe L."/>
            <person name="Kolb S."/>
            <person name="Schloter M."/>
            <person name="Horn M.A."/>
            <person name="Augustin J."/>
        </authorList>
    </citation>
    <scope>NUCLEOTIDE SEQUENCE [LARGE SCALE GENOMIC DNA]</scope>
    <source>
        <strain evidence="2 3">S4-C24</strain>
        <plasmid evidence="2 3">p1</plasmid>
    </source>
</reference>
<name>A0ABY3WEA1_9MICC</name>
<dbReference type="Proteomes" id="UP000829069">
    <property type="component" value="Plasmid p1"/>
</dbReference>
<dbReference type="InterPro" id="IPR025962">
    <property type="entry name" value="SdpI/YhfL"/>
</dbReference>
<sequence length="121" mass="12619">MSEEILGRTIMFVVMVGSGILLLRMAHAAASGRLTRNPNAGIRTPATMVNDRAWLTAHQAAKRPTQFAGWCAIASAMPSALPAPLPFAIASILFGAAALLVFVLYGAAVGSRAARSLPSED</sequence>
<dbReference type="EMBL" id="CP093327">
    <property type="protein sequence ID" value="UNK47801.1"/>
    <property type="molecule type" value="Genomic_DNA"/>
</dbReference>
<evidence type="ECO:0000313" key="2">
    <source>
        <dbReference type="EMBL" id="UNK47801.1"/>
    </source>
</evidence>
<protein>
    <submittedName>
        <fullName evidence="2">SdpI family protein</fullName>
    </submittedName>
</protein>